<keyword evidence="4" id="KW-1185">Reference proteome</keyword>
<dbReference type="GO" id="GO:0007076">
    <property type="term" value="P:mitotic chromosome condensation"/>
    <property type="evidence" value="ECO:0007669"/>
    <property type="project" value="InterPro"/>
</dbReference>
<dbReference type="InterPro" id="IPR011989">
    <property type="entry name" value="ARM-like"/>
</dbReference>
<feature type="compositionally biased region" description="Polar residues" evidence="2">
    <location>
        <begin position="200"/>
        <end position="211"/>
    </location>
</feature>
<dbReference type="SUPFAM" id="SSF48371">
    <property type="entry name" value="ARM repeat"/>
    <property type="match status" value="1"/>
</dbReference>
<evidence type="ECO:0000313" key="4">
    <source>
        <dbReference type="Proteomes" id="UP001210211"/>
    </source>
</evidence>
<dbReference type="AlphaFoldDB" id="A0AAD6ES04"/>
<dbReference type="PANTHER" id="PTHR14222">
    <property type="entry name" value="CONDENSIN"/>
    <property type="match status" value="1"/>
</dbReference>
<feature type="compositionally biased region" description="Basic residues" evidence="2">
    <location>
        <begin position="187"/>
        <end position="199"/>
    </location>
</feature>
<dbReference type="PANTHER" id="PTHR14222:SF1">
    <property type="entry name" value="CONDENSIN-2 COMPLEX SUBUNIT D3"/>
    <property type="match status" value="1"/>
</dbReference>
<proteinExistence type="predicted"/>
<organism evidence="3 4">
    <name type="scientific">Rhynchospora tenuis</name>
    <dbReference type="NCBI Taxonomy" id="198213"/>
    <lineage>
        <taxon>Eukaryota</taxon>
        <taxon>Viridiplantae</taxon>
        <taxon>Streptophyta</taxon>
        <taxon>Embryophyta</taxon>
        <taxon>Tracheophyta</taxon>
        <taxon>Spermatophyta</taxon>
        <taxon>Magnoliopsida</taxon>
        <taxon>Liliopsida</taxon>
        <taxon>Poales</taxon>
        <taxon>Cyperaceae</taxon>
        <taxon>Cyperoideae</taxon>
        <taxon>Rhynchosporeae</taxon>
        <taxon>Rhynchospora</taxon>
    </lineage>
</organism>
<accession>A0AAD6ES04</accession>
<dbReference type="GO" id="GO:0000796">
    <property type="term" value="C:condensin complex"/>
    <property type="evidence" value="ECO:0007669"/>
    <property type="project" value="TreeGrafter"/>
</dbReference>
<dbReference type="InterPro" id="IPR026971">
    <property type="entry name" value="CND1/NCAPD3"/>
</dbReference>
<evidence type="ECO:0000256" key="1">
    <source>
        <dbReference type="ARBA" id="ARBA00023067"/>
    </source>
</evidence>
<name>A0AAD6ES04_9POAL</name>
<evidence type="ECO:0008006" key="5">
    <source>
        <dbReference type="Google" id="ProtNLM"/>
    </source>
</evidence>
<dbReference type="Gene3D" id="1.25.10.10">
    <property type="entry name" value="Leucine-rich Repeat Variant"/>
    <property type="match status" value="1"/>
</dbReference>
<dbReference type="GO" id="GO:0010032">
    <property type="term" value="P:meiotic chromosome condensation"/>
    <property type="evidence" value="ECO:0007669"/>
    <property type="project" value="TreeGrafter"/>
</dbReference>
<dbReference type="GO" id="GO:0042393">
    <property type="term" value="F:histone binding"/>
    <property type="evidence" value="ECO:0007669"/>
    <property type="project" value="TreeGrafter"/>
</dbReference>
<evidence type="ECO:0000313" key="3">
    <source>
        <dbReference type="EMBL" id="KAJ3698949.1"/>
    </source>
</evidence>
<dbReference type="GO" id="GO:0000779">
    <property type="term" value="C:condensed chromosome, centromeric region"/>
    <property type="evidence" value="ECO:0007669"/>
    <property type="project" value="TreeGrafter"/>
</dbReference>
<reference evidence="3 4" key="1">
    <citation type="journal article" date="2022" name="Cell">
        <title>Repeat-based holocentromeres influence genome architecture and karyotype evolution.</title>
        <authorList>
            <person name="Hofstatter P.G."/>
            <person name="Thangavel G."/>
            <person name="Lux T."/>
            <person name="Neumann P."/>
            <person name="Vondrak T."/>
            <person name="Novak P."/>
            <person name="Zhang M."/>
            <person name="Costa L."/>
            <person name="Castellani M."/>
            <person name="Scott A."/>
            <person name="Toegelov H."/>
            <person name="Fuchs J."/>
            <person name="Mata-Sucre Y."/>
            <person name="Dias Y."/>
            <person name="Vanzela A.L.L."/>
            <person name="Huettel B."/>
            <person name="Almeida C.C.S."/>
            <person name="Simkova H."/>
            <person name="Souza G."/>
            <person name="Pedrosa-Harand A."/>
            <person name="Macas J."/>
            <person name="Mayer K.F.X."/>
            <person name="Houben A."/>
            <person name="Marques A."/>
        </authorList>
    </citation>
    <scope>NUCLEOTIDE SEQUENCE [LARGE SCALE GENOMIC DNA]</scope>
    <source>
        <strain evidence="3">RhyTen1mFocal</strain>
    </source>
</reference>
<keyword evidence="1" id="KW-0226">DNA condensation</keyword>
<evidence type="ECO:0000256" key="2">
    <source>
        <dbReference type="SAM" id="MobiDB-lite"/>
    </source>
</evidence>
<sequence length="647" mass="70198">MIDCDMLEHSTPVRPGKMCLDTCPKSHSHHSLSLSLSLSPVAMDMDMEDLDADDANQPLPALLSELQLLVSVSGGAASSSDPPPLSDSLLSGLYSHLSTSTGPSSLVSRLASVDLSLSSLLRQLSSSIDSTSVKPSLLASFAYLSLLLSPSAPLVSLFSPLHFLSILRSLRRSLKNQATFSPDSTKHKPKTKAHSKSKPNSKSDQNRPSGDTSHLIVKVLGLISDLLTRIQLESYNDTRHGDRGEATVEILRSLAPLMLLSIKSPVRVGVIGFIGREIVPLGNEDEGVKKALVSLPRFLANKAPEKAEPRACAVETILEITKVFNGEELLDFVDYVVKLAKGKPKLRLLAADLILGLLNISKESDSGNSWRVLFLKALVERCSDTVAGIRARALGNIAQVFGEMSERREEIGMEGFSDMVRRRCLDEKAAVRKAALVLVTKAMGLIGTVDASLLGVLGSACSDPLVSIRKAALLAISEVFRKLVDGNVTHEWLQAVPPLIVDNETSIRDECENLFLELVLNHICQFADPRPSESSASSDPLFFESLLHLLKGVSDGEVASFIKQICTSLGKKKKLKPFFATSLQNIITASNLTRHAPEGAWWLLAEVSLYTPRAVDWGFLSYHWKLLADAGRKEKVCGDDGEMEAVL</sequence>
<dbReference type="Proteomes" id="UP001210211">
    <property type="component" value="Unassembled WGS sequence"/>
</dbReference>
<gene>
    <name evidence="3" type="ORF">LUZ61_002654</name>
</gene>
<dbReference type="InterPro" id="IPR016024">
    <property type="entry name" value="ARM-type_fold"/>
</dbReference>
<protein>
    <recommendedName>
        <fullName evidence="5">Condensin complex subunit 1 C-terminal domain-containing protein</fullName>
    </recommendedName>
</protein>
<dbReference type="EMBL" id="JAMRDG010000001">
    <property type="protein sequence ID" value="KAJ3698949.1"/>
    <property type="molecule type" value="Genomic_DNA"/>
</dbReference>
<comment type="caution">
    <text evidence="3">The sequence shown here is derived from an EMBL/GenBank/DDBJ whole genome shotgun (WGS) entry which is preliminary data.</text>
</comment>
<feature type="region of interest" description="Disordered" evidence="2">
    <location>
        <begin position="178"/>
        <end position="211"/>
    </location>
</feature>